<proteinExistence type="predicted"/>
<protein>
    <submittedName>
        <fullName evidence="1">Uncharacterized protein</fullName>
    </submittedName>
</protein>
<dbReference type="AlphaFoldDB" id="A0A0F9PQB4"/>
<comment type="caution">
    <text evidence="1">The sequence shown here is derived from an EMBL/GenBank/DDBJ whole genome shotgun (WGS) entry which is preliminary data.</text>
</comment>
<accession>A0A0F9PQB4</accession>
<organism evidence="1">
    <name type="scientific">marine sediment metagenome</name>
    <dbReference type="NCBI Taxonomy" id="412755"/>
    <lineage>
        <taxon>unclassified sequences</taxon>
        <taxon>metagenomes</taxon>
        <taxon>ecological metagenomes</taxon>
    </lineage>
</organism>
<sequence>MPGIDFTTFTEVDPGADITVAASKVTFTNVLGRQDTFYVYKDMGAGYFNGDFTHRFEIEFSSVGDGTLIDFWGLANSINDRKGVVDASEDGIYLWVFDDTESVRLGVIEDGVQTSDEWSQPGPQANTTYYITVTRDDGGGVNGTGRITAEIRTGSHAGALQDTLTVDCGVGEQNDFRYLYAGGSYDDNSTANTASGFIQNLDAGIMVNDSTHAMSSDQPAIVQILSILSVNDSTHLMDSDSPLLIILLVPNDAAHALSSDQPLIIIILEPNDSDHLLSSDSPALVFLPPGMVNMTFVGQIPGIVWTGAVPEIELKGQVPSIEFGFEE</sequence>
<name>A0A0F9PQB4_9ZZZZ</name>
<reference evidence="1" key="1">
    <citation type="journal article" date="2015" name="Nature">
        <title>Complex archaea that bridge the gap between prokaryotes and eukaryotes.</title>
        <authorList>
            <person name="Spang A."/>
            <person name="Saw J.H."/>
            <person name="Jorgensen S.L."/>
            <person name="Zaremba-Niedzwiedzka K."/>
            <person name="Martijn J."/>
            <person name="Lind A.E."/>
            <person name="van Eijk R."/>
            <person name="Schleper C."/>
            <person name="Guy L."/>
            <person name="Ettema T.J."/>
        </authorList>
    </citation>
    <scope>NUCLEOTIDE SEQUENCE</scope>
</reference>
<dbReference type="EMBL" id="LAZR01002255">
    <property type="protein sequence ID" value="KKN32399.1"/>
    <property type="molecule type" value="Genomic_DNA"/>
</dbReference>
<gene>
    <name evidence="1" type="ORF">LCGC14_0814170</name>
</gene>
<evidence type="ECO:0000313" key="1">
    <source>
        <dbReference type="EMBL" id="KKN32399.1"/>
    </source>
</evidence>